<dbReference type="InterPro" id="IPR036259">
    <property type="entry name" value="MFS_trans_sf"/>
</dbReference>
<dbReference type="Gene3D" id="1.20.1250.20">
    <property type="entry name" value="MFS general substrate transporter like domains"/>
    <property type="match status" value="1"/>
</dbReference>
<comment type="subcellular location">
    <subcellularLocation>
        <location evidence="1">Membrane</location>
        <topology evidence="1">Multi-pass membrane protein</topology>
    </subcellularLocation>
</comment>
<feature type="transmembrane region" description="Helical" evidence="8">
    <location>
        <begin position="61"/>
        <end position="82"/>
    </location>
</feature>
<feature type="transmembrane region" description="Helical" evidence="8">
    <location>
        <begin position="533"/>
        <end position="555"/>
    </location>
</feature>
<dbReference type="PROSITE" id="PS50850">
    <property type="entry name" value="MFS"/>
    <property type="match status" value="1"/>
</dbReference>
<evidence type="ECO:0000256" key="4">
    <source>
        <dbReference type="ARBA" id="ARBA00022692"/>
    </source>
</evidence>
<gene>
    <name evidence="10" type="ORF">g.17896</name>
</gene>
<dbReference type="InterPro" id="IPR005829">
    <property type="entry name" value="Sugar_transporter_CS"/>
</dbReference>
<evidence type="ECO:0000259" key="9">
    <source>
        <dbReference type="PROSITE" id="PS50850"/>
    </source>
</evidence>
<dbReference type="PROSITE" id="PS00216">
    <property type="entry name" value="SUGAR_TRANSPORT_1"/>
    <property type="match status" value="1"/>
</dbReference>
<dbReference type="GO" id="GO:0022857">
    <property type="term" value="F:transmembrane transporter activity"/>
    <property type="evidence" value="ECO:0007669"/>
    <property type="project" value="InterPro"/>
</dbReference>
<feature type="transmembrane region" description="Helical" evidence="8">
    <location>
        <begin position="379"/>
        <end position="402"/>
    </location>
</feature>
<dbReference type="Pfam" id="PF00083">
    <property type="entry name" value="Sugar_tr"/>
    <property type="match status" value="2"/>
</dbReference>
<evidence type="ECO:0000256" key="2">
    <source>
        <dbReference type="ARBA" id="ARBA00010992"/>
    </source>
</evidence>
<dbReference type="InterPro" id="IPR050814">
    <property type="entry name" value="Myo-inositol_Transporter"/>
</dbReference>
<dbReference type="SUPFAM" id="SSF103473">
    <property type="entry name" value="MFS general substrate transporter"/>
    <property type="match status" value="1"/>
</dbReference>
<evidence type="ECO:0000256" key="7">
    <source>
        <dbReference type="SAM" id="MobiDB-lite"/>
    </source>
</evidence>
<keyword evidence="6 8" id="KW-0472">Membrane</keyword>
<feature type="transmembrane region" description="Helical" evidence="8">
    <location>
        <begin position="150"/>
        <end position="170"/>
    </location>
</feature>
<feature type="transmembrane region" description="Helical" evidence="8">
    <location>
        <begin position="508"/>
        <end position="527"/>
    </location>
</feature>
<organism evidence="10">
    <name type="scientific">Auxenochlorella protothecoides</name>
    <name type="common">Green microalga</name>
    <name type="synonym">Chlorella protothecoides</name>
    <dbReference type="NCBI Taxonomy" id="3075"/>
    <lineage>
        <taxon>Eukaryota</taxon>
        <taxon>Viridiplantae</taxon>
        <taxon>Chlorophyta</taxon>
        <taxon>core chlorophytes</taxon>
        <taxon>Trebouxiophyceae</taxon>
        <taxon>Chlorellales</taxon>
        <taxon>Chlorellaceae</taxon>
        <taxon>Auxenochlorella</taxon>
    </lineage>
</organism>
<feature type="transmembrane region" description="Helical" evidence="8">
    <location>
        <begin position="94"/>
        <end position="114"/>
    </location>
</feature>
<dbReference type="InterPro" id="IPR005828">
    <property type="entry name" value="MFS_sugar_transport-like"/>
</dbReference>
<sequence length="586" mass="60837">MDTPASLVIPKIYMHGYLDHRPSCPPFHTLSRPAWPTPLPQGGAILAIREALGTGTATEELIMAGAKLGAVFGTFLGGAVMLHWGRRAALAADGVFFVVGPLAMALSPGVAGLVAGRVVVGLGIGMSAVAVPAYLGELAPAAHRGATVEVYELLLTVGALTAVVVDAGLHHVPHNWRWMVGAPLGPALALGGCAILLPESPRWLVIRGRLDAALAVIHRIFTKQALTPGLQTSTAEVEAELMALWSAVEKERTEVTARRERHAAARETRAAPIAQVDVEAEAGSSPSHSKWLPLQGADPAEVDLGHTKLLQEGQESSSFVSPTEDLRCEQAALNPSTAIEVDEGSLVVDADGQPPGFLRVSADMFLDVWLLPRGPDRRAFHLALCLAFFNQAVASTAIINYAPSLLASAGLAPARATLASAAVSACKLVGVVVGLVLVDRAGRRRLLLTGSVLCTLSLAWLAVADAVGSVGLLLAGMCLFVLSHSASWAGVFWVLLSELFSMAAKSPATSAATATLFATGAASDALFLSLRDWLGPGAFAMYACIAAAGGVYVMAKVPETSGRTLEEIQALLAGGRRDLELTAGSG</sequence>
<evidence type="ECO:0000256" key="5">
    <source>
        <dbReference type="ARBA" id="ARBA00022989"/>
    </source>
</evidence>
<accession>A0A1D2A821</accession>
<dbReference type="EMBL" id="GDKF01003298">
    <property type="protein sequence ID" value="JAT75324.1"/>
    <property type="molecule type" value="Transcribed_RNA"/>
</dbReference>
<proteinExistence type="inferred from homology"/>
<dbReference type="PRINTS" id="PR00171">
    <property type="entry name" value="SUGRTRNSPORT"/>
</dbReference>
<evidence type="ECO:0000256" key="6">
    <source>
        <dbReference type="ARBA" id="ARBA00023136"/>
    </source>
</evidence>
<evidence type="ECO:0000313" key="10">
    <source>
        <dbReference type="EMBL" id="JAT75324.1"/>
    </source>
</evidence>
<feature type="transmembrane region" description="Helical" evidence="8">
    <location>
        <begin position="120"/>
        <end position="138"/>
    </location>
</feature>
<dbReference type="PROSITE" id="PS00217">
    <property type="entry name" value="SUGAR_TRANSPORT_2"/>
    <property type="match status" value="1"/>
</dbReference>
<dbReference type="InterPro" id="IPR003663">
    <property type="entry name" value="Sugar/inositol_transpt"/>
</dbReference>
<feature type="transmembrane region" description="Helical" evidence="8">
    <location>
        <begin position="470"/>
        <end position="496"/>
    </location>
</feature>
<dbReference type="AlphaFoldDB" id="A0A1D2A821"/>
<evidence type="ECO:0000256" key="3">
    <source>
        <dbReference type="ARBA" id="ARBA00022448"/>
    </source>
</evidence>
<dbReference type="InterPro" id="IPR020846">
    <property type="entry name" value="MFS_dom"/>
</dbReference>
<keyword evidence="4 8" id="KW-0812">Transmembrane</keyword>
<keyword evidence="3" id="KW-0813">Transport</keyword>
<dbReference type="PANTHER" id="PTHR48020">
    <property type="entry name" value="PROTON MYO-INOSITOL COTRANSPORTER"/>
    <property type="match status" value="1"/>
</dbReference>
<feature type="domain" description="Major facilitator superfamily (MFS) profile" evidence="9">
    <location>
        <begin position="1"/>
        <end position="561"/>
    </location>
</feature>
<evidence type="ECO:0000256" key="8">
    <source>
        <dbReference type="SAM" id="Phobius"/>
    </source>
</evidence>
<keyword evidence="5 8" id="KW-1133">Transmembrane helix</keyword>
<dbReference type="PANTHER" id="PTHR48020:SF12">
    <property type="entry name" value="PROTON MYO-INOSITOL COTRANSPORTER"/>
    <property type="match status" value="1"/>
</dbReference>
<feature type="transmembrane region" description="Helical" evidence="8">
    <location>
        <begin position="414"/>
        <end position="438"/>
    </location>
</feature>
<dbReference type="GO" id="GO:0016020">
    <property type="term" value="C:membrane"/>
    <property type="evidence" value="ECO:0007669"/>
    <property type="project" value="UniProtKB-SubCell"/>
</dbReference>
<evidence type="ECO:0000256" key="1">
    <source>
        <dbReference type="ARBA" id="ARBA00004141"/>
    </source>
</evidence>
<feature type="transmembrane region" description="Helical" evidence="8">
    <location>
        <begin position="445"/>
        <end position="464"/>
    </location>
</feature>
<reference evidence="10" key="1">
    <citation type="submission" date="2015-08" db="EMBL/GenBank/DDBJ databases">
        <authorList>
            <person name="Babu N.S."/>
            <person name="Beckwith C.J."/>
            <person name="Beseler K.G."/>
            <person name="Brison A."/>
            <person name="Carone J.V."/>
            <person name="Caskin T.P."/>
            <person name="Diamond M."/>
            <person name="Durham M.E."/>
            <person name="Foxe J.M."/>
            <person name="Go M."/>
            <person name="Henderson B.A."/>
            <person name="Jones I.B."/>
            <person name="McGettigan J.A."/>
            <person name="Micheletti S.J."/>
            <person name="Nasrallah M.E."/>
            <person name="Ortiz D."/>
            <person name="Piller C.R."/>
            <person name="Privatt S.R."/>
            <person name="Schneider S.L."/>
            <person name="Sharp S."/>
            <person name="Smith T.C."/>
            <person name="Stanton J.D."/>
            <person name="Ullery H.E."/>
            <person name="Wilson R.J."/>
            <person name="Serrano M.G."/>
            <person name="Buck G."/>
            <person name="Lee V."/>
            <person name="Wang Y."/>
            <person name="Carvalho R."/>
            <person name="Voegtly L."/>
            <person name="Shi R."/>
            <person name="Duckworth R."/>
            <person name="Johnson A."/>
            <person name="Loviza R."/>
            <person name="Walstead R."/>
            <person name="Shah Z."/>
            <person name="Kiflezghi M."/>
            <person name="Wade K."/>
            <person name="Ball S.L."/>
            <person name="Bradley K.W."/>
            <person name="Asai D.J."/>
            <person name="Bowman C.A."/>
            <person name="Russell D.A."/>
            <person name="Pope W.H."/>
            <person name="Jacobs-Sera D."/>
            <person name="Hendrix R.W."/>
            <person name="Hatfull G.F."/>
        </authorList>
    </citation>
    <scope>NUCLEOTIDE SEQUENCE</scope>
</reference>
<comment type="similarity">
    <text evidence="2">Belongs to the major facilitator superfamily. Sugar transporter (TC 2.A.1.1) family.</text>
</comment>
<feature type="region of interest" description="Disordered" evidence="7">
    <location>
        <begin position="263"/>
        <end position="295"/>
    </location>
</feature>
<feature type="transmembrane region" description="Helical" evidence="8">
    <location>
        <begin position="176"/>
        <end position="197"/>
    </location>
</feature>
<name>A0A1D2A821_AUXPR</name>
<protein>
    <recommendedName>
        <fullName evidence="9">Major facilitator superfamily (MFS) profile domain-containing protein</fullName>
    </recommendedName>
</protein>